<dbReference type="InterPro" id="IPR014729">
    <property type="entry name" value="Rossmann-like_a/b/a_fold"/>
</dbReference>
<dbReference type="PANTHER" id="PTHR46268:SF15">
    <property type="entry name" value="UNIVERSAL STRESS PROTEIN HP_0031"/>
    <property type="match status" value="1"/>
</dbReference>
<name>A0A2T4UDJ8_9ACTN</name>
<comment type="caution">
    <text evidence="3">The sequence shown here is derived from an EMBL/GenBank/DDBJ whole genome shotgun (WGS) entry which is preliminary data.</text>
</comment>
<dbReference type="Gene3D" id="3.40.50.620">
    <property type="entry name" value="HUPs"/>
    <property type="match status" value="1"/>
</dbReference>
<dbReference type="OrthoDB" id="5243619at2"/>
<accession>A0A2T4UDJ8</accession>
<sequence>MQELRFKNLLVAVDGSPGSALALAAAVSAAQRDHARLTLLTVVPDVLTETTRWGNAAALPTGDLQDDADRMGRETLQDAGREIPQDLPVTLRVRHGKAAAQIVQEAQETDYDAIVMGARGRSRVGALMGSVSQEVLHHSPTRVFVAHEPAAAA</sequence>
<dbReference type="RefSeq" id="WP_107570622.1">
    <property type="nucleotide sequence ID" value="NZ_PYYB01000003.1"/>
</dbReference>
<dbReference type="EMBL" id="PYYB01000003">
    <property type="protein sequence ID" value="PTL55579.1"/>
    <property type="molecule type" value="Genomic_DNA"/>
</dbReference>
<feature type="domain" description="UspA" evidence="2">
    <location>
        <begin position="6"/>
        <end position="146"/>
    </location>
</feature>
<dbReference type="SUPFAM" id="SSF52402">
    <property type="entry name" value="Adenine nucleotide alpha hydrolases-like"/>
    <property type="match status" value="1"/>
</dbReference>
<dbReference type="CDD" id="cd00293">
    <property type="entry name" value="USP-like"/>
    <property type="match status" value="1"/>
</dbReference>
<protein>
    <recommendedName>
        <fullName evidence="2">UspA domain-containing protein</fullName>
    </recommendedName>
</protein>
<dbReference type="Proteomes" id="UP000240739">
    <property type="component" value="Unassembled WGS sequence"/>
</dbReference>
<dbReference type="AlphaFoldDB" id="A0A2T4UDJ8"/>
<evidence type="ECO:0000259" key="2">
    <source>
        <dbReference type="Pfam" id="PF00582"/>
    </source>
</evidence>
<dbReference type="PANTHER" id="PTHR46268">
    <property type="entry name" value="STRESS RESPONSE PROTEIN NHAX"/>
    <property type="match status" value="1"/>
</dbReference>
<evidence type="ECO:0000313" key="4">
    <source>
        <dbReference type="Proteomes" id="UP000240739"/>
    </source>
</evidence>
<dbReference type="InterPro" id="IPR006016">
    <property type="entry name" value="UspA"/>
</dbReference>
<dbReference type="InterPro" id="IPR006015">
    <property type="entry name" value="Universal_stress_UspA"/>
</dbReference>
<dbReference type="Pfam" id="PF00582">
    <property type="entry name" value="Usp"/>
    <property type="match status" value="1"/>
</dbReference>
<keyword evidence="4" id="KW-1185">Reference proteome</keyword>
<proteinExistence type="inferred from homology"/>
<evidence type="ECO:0000313" key="3">
    <source>
        <dbReference type="EMBL" id="PTL55579.1"/>
    </source>
</evidence>
<organism evidence="3 4">
    <name type="scientific">Paraconexibacter algicola</name>
    <dbReference type="NCBI Taxonomy" id="2133960"/>
    <lineage>
        <taxon>Bacteria</taxon>
        <taxon>Bacillati</taxon>
        <taxon>Actinomycetota</taxon>
        <taxon>Thermoleophilia</taxon>
        <taxon>Solirubrobacterales</taxon>
        <taxon>Paraconexibacteraceae</taxon>
        <taxon>Paraconexibacter</taxon>
    </lineage>
</organism>
<gene>
    <name evidence="3" type="ORF">C7Y72_18215</name>
</gene>
<evidence type="ECO:0000256" key="1">
    <source>
        <dbReference type="ARBA" id="ARBA00008791"/>
    </source>
</evidence>
<reference evidence="3 4" key="1">
    <citation type="submission" date="2018-03" db="EMBL/GenBank/DDBJ databases">
        <title>Aquarubrobacter algicola gen. nov., sp. nov., a novel actinobacterium isolated from shallow eutrophic lake during the end of cyanobacterial harmful algal blooms.</title>
        <authorList>
            <person name="Chun S.J."/>
        </authorList>
    </citation>
    <scope>NUCLEOTIDE SEQUENCE [LARGE SCALE GENOMIC DNA]</scope>
    <source>
        <strain evidence="3 4">Seoho-28</strain>
    </source>
</reference>
<comment type="similarity">
    <text evidence="1">Belongs to the universal stress protein A family.</text>
</comment>
<dbReference type="PRINTS" id="PR01438">
    <property type="entry name" value="UNVRSLSTRESS"/>
</dbReference>